<evidence type="ECO:0000259" key="6">
    <source>
        <dbReference type="Pfam" id="PF02837"/>
    </source>
</evidence>
<dbReference type="OrthoDB" id="20872at2759"/>
<dbReference type="InterPro" id="IPR006104">
    <property type="entry name" value="Glyco_hydro_2_N"/>
</dbReference>
<dbReference type="PANTHER" id="PTHR42732:SF4">
    <property type="entry name" value="BETA-MANNOSIDASE"/>
    <property type="match status" value="1"/>
</dbReference>
<keyword evidence="2 7" id="KW-0378">Hydrolase</keyword>
<dbReference type="InterPro" id="IPR006103">
    <property type="entry name" value="Glyco_hydro_2_cat"/>
</dbReference>
<dbReference type="InterPro" id="IPR051913">
    <property type="entry name" value="GH2_Domain-Containing"/>
</dbReference>
<dbReference type="InterPro" id="IPR008979">
    <property type="entry name" value="Galactose-bd-like_sf"/>
</dbReference>
<dbReference type="InterPro" id="IPR013783">
    <property type="entry name" value="Ig-like_fold"/>
</dbReference>
<feature type="domain" description="Glycoside hydrolase family 2 catalytic" evidence="5">
    <location>
        <begin position="395"/>
        <end position="583"/>
    </location>
</feature>
<feature type="domain" description="Glycoside hydrolase family 2 immunoglobulin-like beta-sandwich" evidence="4">
    <location>
        <begin position="285"/>
        <end position="357"/>
    </location>
</feature>
<evidence type="ECO:0000256" key="3">
    <source>
        <dbReference type="ARBA" id="ARBA00023295"/>
    </source>
</evidence>
<dbReference type="Pfam" id="PF00703">
    <property type="entry name" value="Glyco_hydro_2"/>
    <property type="match status" value="1"/>
</dbReference>
<dbReference type="Gene3D" id="2.60.120.260">
    <property type="entry name" value="Galactose-binding domain-like"/>
    <property type="match status" value="2"/>
</dbReference>
<keyword evidence="3" id="KW-0326">Glycosidase</keyword>
<dbReference type="Gene3D" id="2.60.40.10">
    <property type="entry name" value="Immunoglobulins"/>
    <property type="match status" value="1"/>
</dbReference>
<dbReference type="PANTHER" id="PTHR42732">
    <property type="entry name" value="BETA-GALACTOSIDASE"/>
    <property type="match status" value="1"/>
</dbReference>
<dbReference type="SUPFAM" id="SSF49785">
    <property type="entry name" value="Galactose-binding domain-like"/>
    <property type="match status" value="1"/>
</dbReference>
<sequence>MSTPPPNYPRPDFHRTSPHLHWHTLNGPWSFLFDDADTGLLQNWHLTGLPSSTTVSSTTNNTPATPFSADAEEITAKIAGDTQAVFKGDAFQRSQKDVTHHKRDIEVPYVWQCPASGIEEKGVHEVFWYERFIADPRTTVYVNGGFVGGHRGGHVPFEIDVTDALVKEEGEKNRVTIRVFDSAHDLTQPRGKQYWHSQPESIFYTPSGGIWQSVWLEVVPVARIGDSSAGTLIQSTDIEGGELKGNIKILNCQKGWKYSVEVEVRLGGVLVNSTGKIDAPGDTDSVDFTTNTRLSPDQTSQLSSSTLEKAPLDSPASWLNNVALWSPEHPTLYDLTIHLYNHTGVEIDAISTTAGMRSLSWTTSQFRLNNKPYFQALFLDQGYWPSTFMTPPTPDALAHDIQLAKNMGFNGCRKHQKVEDPAFLYHADRLGFLVWGEMANAYSFSDTYTSRFDQEWTEAVLRDRNHASIVAWTPVNESWAYTDLKNDARQRNHIRSLYYRTKTLDPTRPINDNCGWEHVLTDLTTFHDYNDAASLQQTCKSLDGILAPKAGRTVFLPPIPSSSDPGSTHTPTAPIICTEFGGVNVARTPNNVNKGDDDDGARDWGYTTASDSKDLLARIEAMMVGVVESGLVCGFVYTQLTDIEQEVNGLYTPDRREKLDAAEVRKIVERVVALYDGMQQQSV</sequence>
<evidence type="ECO:0000259" key="5">
    <source>
        <dbReference type="Pfam" id="PF02836"/>
    </source>
</evidence>
<organism evidence="7 8">
    <name type="scientific">Periconia macrospinosa</name>
    <dbReference type="NCBI Taxonomy" id="97972"/>
    <lineage>
        <taxon>Eukaryota</taxon>
        <taxon>Fungi</taxon>
        <taxon>Dikarya</taxon>
        <taxon>Ascomycota</taxon>
        <taxon>Pezizomycotina</taxon>
        <taxon>Dothideomycetes</taxon>
        <taxon>Pleosporomycetidae</taxon>
        <taxon>Pleosporales</taxon>
        <taxon>Massarineae</taxon>
        <taxon>Periconiaceae</taxon>
        <taxon>Periconia</taxon>
    </lineage>
</organism>
<dbReference type="InterPro" id="IPR036156">
    <property type="entry name" value="Beta-gal/glucu_dom_sf"/>
</dbReference>
<dbReference type="GO" id="GO:0004553">
    <property type="term" value="F:hydrolase activity, hydrolyzing O-glycosyl compounds"/>
    <property type="evidence" value="ECO:0007669"/>
    <property type="project" value="InterPro"/>
</dbReference>
<protein>
    <submittedName>
        <fullName evidence="7">Glycoside hydrolase family 2 protein</fullName>
    </submittedName>
</protein>
<dbReference type="SUPFAM" id="SSF49303">
    <property type="entry name" value="beta-Galactosidase/glucuronidase domain"/>
    <property type="match status" value="1"/>
</dbReference>
<evidence type="ECO:0000256" key="1">
    <source>
        <dbReference type="ARBA" id="ARBA00007401"/>
    </source>
</evidence>
<dbReference type="EMBL" id="KZ805319">
    <property type="protein sequence ID" value="PVI04640.1"/>
    <property type="molecule type" value="Genomic_DNA"/>
</dbReference>
<evidence type="ECO:0000313" key="7">
    <source>
        <dbReference type="EMBL" id="PVI04640.1"/>
    </source>
</evidence>
<evidence type="ECO:0000256" key="2">
    <source>
        <dbReference type="ARBA" id="ARBA00022801"/>
    </source>
</evidence>
<name>A0A2V1E5U7_9PLEO</name>
<evidence type="ECO:0000259" key="4">
    <source>
        <dbReference type="Pfam" id="PF00703"/>
    </source>
</evidence>
<gene>
    <name evidence="7" type="ORF">DM02DRAFT_518288</name>
</gene>
<dbReference type="Pfam" id="PF02837">
    <property type="entry name" value="Glyco_hydro_2_N"/>
    <property type="match status" value="1"/>
</dbReference>
<comment type="similarity">
    <text evidence="1">Belongs to the glycosyl hydrolase 2 family.</text>
</comment>
<dbReference type="STRING" id="97972.A0A2V1E5U7"/>
<keyword evidence="8" id="KW-1185">Reference proteome</keyword>
<dbReference type="InterPro" id="IPR017853">
    <property type="entry name" value="GH"/>
</dbReference>
<reference evidence="7 8" key="1">
    <citation type="journal article" date="2018" name="Sci. Rep.">
        <title>Comparative genomics provides insights into the lifestyle and reveals functional heterogeneity of dark septate endophytic fungi.</title>
        <authorList>
            <person name="Knapp D.G."/>
            <person name="Nemeth J.B."/>
            <person name="Barry K."/>
            <person name="Hainaut M."/>
            <person name="Henrissat B."/>
            <person name="Johnson J."/>
            <person name="Kuo A."/>
            <person name="Lim J.H.P."/>
            <person name="Lipzen A."/>
            <person name="Nolan M."/>
            <person name="Ohm R.A."/>
            <person name="Tamas L."/>
            <person name="Grigoriev I.V."/>
            <person name="Spatafora J.W."/>
            <person name="Nagy L.G."/>
            <person name="Kovacs G.M."/>
        </authorList>
    </citation>
    <scope>NUCLEOTIDE SEQUENCE [LARGE SCALE GENOMIC DNA]</scope>
    <source>
        <strain evidence="7 8">DSE2036</strain>
    </source>
</reference>
<dbReference type="GO" id="GO:0005975">
    <property type="term" value="P:carbohydrate metabolic process"/>
    <property type="evidence" value="ECO:0007669"/>
    <property type="project" value="InterPro"/>
</dbReference>
<evidence type="ECO:0000313" key="8">
    <source>
        <dbReference type="Proteomes" id="UP000244855"/>
    </source>
</evidence>
<feature type="domain" description="Glycosyl hydrolases family 2 sugar binding" evidence="6">
    <location>
        <begin position="24"/>
        <end position="181"/>
    </location>
</feature>
<accession>A0A2V1E5U7</accession>
<dbReference type="Gene3D" id="3.20.20.80">
    <property type="entry name" value="Glycosidases"/>
    <property type="match status" value="1"/>
</dbReference>
<dbReference type="Proteomes" id="UP000244855">
    <property type="component" value="Unassembled WGS sequence"/>
</dbReference>
<dbReference type="AlphaFoldDB" id="A0A2V1E5U7"/>
<proteinExistence type="inferred from homology"/>
<dbReference type="SUPFAM" id="SSF51445">
    <property type="entry name" value="(Trans)glycosidases"/>
    <property type="match status" value="1"/>
</dbReference>
<dbReference type="InterPro" id="IPR006102">
    <property type="entry name" value="Ig-like_GH2"/>
</dbReference>
<dbReference type="Pfam" id="PF02836">
    <property type="entry name" value="Glyco_hydro_2_C"/>
    <property type="match status" value="1"/>
</dbReference>